<keyword evidence="3" id="KW-1185">Reference proteome</keyword>
<dbReference type="EMBL" id="JACXVP010000008">
    <property type="protein sequence ID" value="KAG5590473.1"/>
    <property type="molecule type" value="Genomic_DNA"/>
</dbReference>
<accession>A0A9J5XQI9</accession>
<evidence type="ECO:0000313" key="2">
    <source>
        <dbReference type="EMBL" id="KAG5590473.1"/>
    </source>
</evidence>
<dbReference type="InterPro" id="IPR025558">
    <property type="entry name" value="DUF4283"/>
</dbReference>
<dbReference type="AlphaFoldDB" id="A0A9J5XQI9"/>
<reference evidence="2 3" key="1">
    <citation type="submission" date="2020-09" db="EMBL/GenBank/DDBJ databases">
        <title>De no assembly of potato wild relative species, Solanum commersonii.</title>
        <authorList>
            <person name="Cho K."/>
        </authorList>
    </citation>
    <scope>NUCLEOTIDE SEQUENCE [LARGE SCALE GENOMIC DNA]</scope>
    <source>
        <strain evidence="2">LZ3.2</strain>
        <tissue evidence="2">Leaf</tissue>
    </source>
</reference>
<sequence>MTSTAQSLGKICHLAQSQAPRAVVPTTSRGPARGPWAMARSWCLGLQISKAPSPAFLRTVVFTTVREVAREDDIQKLQPLTFGSFLPSKFKEIPEETDTSSNEDETIMQDTSIGKDLAKTRLHFSDAGTFAQQPTPAAPGSVRGSQNTGKSLKFIPPAINDCQVTKVWGFFDKPQVLLPEDGYYKFRFQIVEDKEKVLQLGPYFYRNKHVILQNLEIDFDFEEYMIRQIPICVKFPKLPVANAEKISYAGILIELDISQPLPNCIVIETPSGPWMQPVEYE</sequence>
<gene>
    <name evidence="2" type="ORF">H5410_040987</name>
</gene>
<evidence type="ECO:0000313" key="3">
    <source>
        <dbReference type="Proteomes" id="UP000824120"/>
    </source>
</evidence>
<dbReference type="PANTHER" id="PTHR33233:SF17">
    <property type="entry name" value="DUF4283 DOMAIN-CONTAINING PROTEIN"/>
    <property type="match status" value="1"/>
</dbReference>
<proteinExistence type="predicted"/>
<dbReference type="PANTHER" id="PTHR33233">
    <property type="entry name" value="ENDONUCLEASE/EXONUCLEASE/PHOSPHATASE"/>
    <property type="match status" value="1"/>
</dbReference>
<dbReference type="OrthoDB" id="1751111at2759"/>
<organism evidence="2 3">
    <name type="scientific">Solanum commersonii</name>
    <name type="common">Commerson's wild potato</name>
    <name type="synonym">Commerson's nightshade</name>
    <dbReference type="NCBI Taxonomy" id="4109"/>
    <lineage>
        <taxon>Eukaryota</taxon>
        <taxon>Viridiplantae</taxon>
        <taxon>Streptophyta</taxon>
        <taxon>Embryophyta</taxon>
        <taxon>Tracheophyta</taxon>
        <taxon>Spermatophyta</taxon>
        <taxon>Magnoliopsida</taxon>
        <taxon>eudicotyledons</taxon>
        <taxon>Gunneridae</taxon>
        <taxon>Pentapetalae</taxon>
        <taxon>asterids</taxon>
        <taxon>lamiids</taxon>
        <taxon>Solanales</taxon>
        <taxon>Solanaceae</taxon>
        <taxon>Solanoideae</taxon>
        <taxon>Solaneae</taxon>
        <taxon>Solanum</taxon>
    </lineage>
</organism>
<protein>
    <recommendedName>
        <fullName evidence="1">DUF4283 domain-containing protein</fullName>
    </recommendedName>
</protein>
<name>A0A9J5XQI9_SOLCO</name>
<dbReference type="Pfam" id="PF14111">
    <property type="entry name" value="DUF4283"/>
    <property type="match status" value="1"/>
</dbReference>
<evidence type="ECO:0000259" key="1">
    <source>
        <dbReference type="Pfam" id="PF14111"/>
    </source>
</evidence>
<dbReference type="Proteomes" id="UP000824120">
    <property type="component" value="Chromosome 8"/>
</dbReference>
<feature type="domain" description="DUF4283" evidence="1">
    <location>
        <begin position="164"/>
        <end position="223"/>
    </location>
</feature>
<comment type="caution">
    <text evidence="2">The sequence shown here is derived from an EMBL/GenBank/DDBJ whole genome shotgun (WGS) entry which is preliminary data.</text>
</comment>